<comment type="catalytic activity">
    <reaction evidence="4">
        <text>an S-substituted glutathione + H2O = an S-substituted L-cysteinylglycine + L-glutamate</text>
        <dbReference type="Rhea" id="RHEA:59468"/>
        <dbReference type="ChEBI" id="CHEBI:15377"/>
        <dbReference type="ChEBI" id="CHEBI:29985"/>
        <dbReference type="ChEBI" id="CHEBI:90779"/>
        <dbReference type="ChEBI" id="CHEBI:143103"/>
        <dbReference type="EC" id="3.4.19.13"/>
    </reaction>
</comment>
<evidence type="ECO:0000313" key="6">
    <source>
        <dbReference type="Ensembl" id="ENSLCAP00010012919.1"/>
    </source>
</evidence>
<dbReference type="InterPro" id="IPR029055">
    <property type="entry name" value="Ntn_hydrolases_N"/>
</dbReference>
<dbReference type="FunFam" id="1.10.246.130:FF:000001">
    <property type="entry name" value="Gamma-glutamyltransferase 5 isoform 1"/>
    <property type="match status" value="1"/>
</dbReference>
<reference evidence="8" key="2">
    <citation type="submission" date="2025-04" db="UniProtKB">
        <authorList>
            <consortium name="RefSeq"/>
        </authorList>
    </citation>
    <scope>IDENTIFICATION</scope>
    <source>
        <tissue evidence="8">Brain</tissue>
    </source>
</reference>
<feature type="binding site" evidence="3">
    <location>
        <begin position="445"/>
        <end position="446"/>
    </location>
    <ligand>
        <name>L-glutamate</name>
        <dbReference type="ChEBI" id="CHEBI:29985"/>
    </ligand>
</feature>
<keyword evidence="4 8" id="KW-0378">Hydrolase</keyword>
<organism evidence="6 7">
    <name type="scientific">Lates calcarifer</name>
    <name type="common">Barramundi</name>
    <name type="synonym">Holocentrus calcarifer</name>
    <dbReference type="NCBI Taxonomy" id="8187"/>
    <lineage>
        <taxon>Eukaryota</taxon>
        <taxon>Metazoa</taxon>
        <taxon>Chordata</taxon>
        <taxon>Craniata</taxon>
        <taxon>Vertebrata</taxon>
        <taxon>Euteleostomi</taxon>
        <taxon>Actinopterygii</taxon>
        <taxon>Neopterygii</taxon>
        <taxon>Teleostei</taxon>
        <taxon>Neoteleostei</taxon>
        <taxon>Acanthomorphata</taxon>
        <taxon>Carangaria</taxon>
        <taxon>Carangaria incertae sedis</taxon>
        <taxon>Centropomidae</taxon>
        <taxon>Lates</taxon>
    </lineage>
</organism>
<accession>A0A4W6CKT2</accession>
<dbReference type="FunFam" id="3.60.20.40:FF:000011">
    <property type="entry name" value="Gamma-glutamyltransferase 5a"/>
    <property type="match status" value="1"/>
</dbReference>
<dbReference type="PRINTS" id="PR01210">
    <property type="entry name" value="GGTRANSPTASE"/>
</dbReference>
<gene>
    <name evidence="6 8" type="primary">ggt5b</name>
</gene>
<reference evidence="6" key="3">
    <citation type="submission" date="2025-05" db="UniProtKB">
        <authorList>
            <consortium name="Ensembl"/>
        </authorList>
    </citation>
    <scope>IDENTIFICATION</scope>
</reference>
<dbReference type="PROSITE" id="PS51257">
    <property type="entry name" value="PROKAR_LIPOPROTEIN"/>
    <property type="match status" value="1"/>
</dbReference>
<dbReference type="Pfam" id="PF01019">
    <property type="entry name" value="G_glu_transpept"/>
    <property type="match status" value="1"/>
</dbReference>
<keyword evidence="7" id="KW-1185">Reference proteome</keyword>
<evidence type="ECO:0000256" key="2">
    <source>
        <dbReference type="PIRSR" id="PIRSR600101-1"/>
    </source>
</evidence>
<feature type="active site" description="Nucleophile" evidence="2">
    <location>
        <position position="387"/>
    </location>
</feature>
<dbReference type="Gene3D" id="3.60.20.40">
    <property type="match status" value="1"/>
</dbReference>
<feature type="chain" id="PRO_5044612725" description="Glutathione hydrolase" evidence="5">
    <location>
        <begin position="23"/>
        <end position="561"/>
    </location>
</feature>
<evidence type="ECO:0000256" key="5">
    <source>
        <dbReference type="SAM" id="SignalP"/>
    </source>
</evidence>
<dbReference type="EC" id="2.3.2.2" evidence="4"/>
<feature type="binding site" evidence="3">
    <location>
        <position position="429"/>
    </location>
    <ligand>
        <name>L-glutamate</name>
        <dbReference type="ChEBI" id="CHEBI:29985"/>
    </ligand>
</feature>
<dbReference type="InParanoid" id="A0A4W6CKT2"/>
<dbReference type="UniPathway" id="UPA00204"/>
<comment type="catalytic activity">
    <reaction evidence="4">
        <text>glutathione + H2O = L-cysteinylglycine + L-glutamate</text>
        <dbReference type="Rhea" id="RHEA:28807"/>
        <dbReference type="ChEBI" id="CHEBI:15377"/>
        <dbReference type="ChEBI" id="CHEBI:29985"/>
        <dbReference type="ChEBI" id="CHEBI:57925"/>
        <dbReference type="ChEBI" id="CHEBI:61694"/>
        <dbReference type="EC" id="3.4.19.13"/>
    </reaction>
</comment>
<dbReference type="GeneTree" id="ENSGT00940000155794"/>
<proteinExistence type="inferred from homology"/>
<dbReference type="OrthoDB" id="1081007at2759"/>
<dbReference type="GO" id="GO:0103068">
    <property type="term" value="F:leukotriene C4 gamma-glutamyl transferase activity"/>
    <property type="evidence" value="ECO:0007669"/>
    <property type="project" value="UniProtKB-EC"/>
</dbReference>
<dbReference type="PANTHER" id="PTHR11686">
    <property type="entry name" value="GAMMA GLUTAMYL TRANSPEPTIDASE"/>
    <property type="match status" value="1"/>
</dbReference>
<dbReference type="GO" id="GO:0036374">
    <property type="term" value="F:glutathione hydrolase activity"/>
    <property type="evidence" value="ECO:0007669"/>
    <property type="project" value="UniProtKB-UniRule"/>
</dbReference>
<reference evidence="7" key="1">
    <citation type="submission" date="2015-09" db="EMBL/GenBank/DDBJ databases">
        <authorList>
            <person name="Sai Rama Sridatta P."/>
        </authorList>
    </citation>
    <scope>NUCLEOTIDE SEQUENCE [LARGE SCALE GENOMIC DNA]</scope>
</reference>
<dbReference type="CTD" id="100333757"/>
<name>A0A4W6CKT2_LATCA</name>
<dbReference type="Ensembl" id="ENSLCAT00010013196.1">
    <property type="protein sequence ID" value="ENSLCAP00010012919.1"/>
    <property type="gene ID" value="ENSLCAG00010006117.1"/>
</dbReference>
<comment type="catalytic activity">
    <reaction evidence="4">
        <text>an N-terminal (5-L-glutamyl)-[peptide] + an alpha-amino acid = 5-L-glutamyl amino acid + an N-terminal L-alpha-aminoacyl-[peptide]</text>
        <dbReference type="Rhea" id="RHEA:23904"/>
        <dbReference type="Rhea" id="RHEA-COMP:9780"/>
        <dbReference type="Rhea" id="RHEA-COMP:9795"/>
        <dbReference type="ChEBI" id="CHEBI:77644"/>
        <dbReference type="ChEBI" id="CHEBI:78597"/>
        <dbReference type="ChEBI" id="CHEBI:78599"/>
        <dbReference type="ChEBI" id="CHEBI:78608"/>
        <dbReference type="EC" id="2.3.2.2"/>
    </reaction>
</comment>
<dbReference type="InterPro" id="IPR043137">
    <property type="entry name" value="GGT_ssub_C"/>
</dbReference>
<keyword evidence="5" id="KW-0732">Signal</keyword>
<feature type="binding site" evidence="3">
    <location>
        <position position="109"/>
    </location>
    <ligand>
        <name>L-glutamate</name>
        <dbReference type="ChEBI" id="CHEBI:29985"/>
    </ligand>
</feature>
<dbReference type="EC" id="3.4.19.13" evidence="4"/>
<keyword evidence="4" id="KW-0012">Acyltransferase</keyword>
<dbReference type="AlphaFoldDB" id="A0A4W6CKT2"/>
<dbReference type="Proteomes" id="UP000314980">
    <property type="component" value="Unassembled WGS sequence"/>
</dbReference>
<feature type="binding site" evidence="3">
    <location>
        <position position="467"/>
    </location>
    <ligand>
        <name>L-glutamate</name>
        <dbReference type="ChEBI" id="CHEBI:29985"/>
    </ligand>
</feature>
<dbReference type="GO" id="GO:0002951">
    <property type="term" value="F:leukotriene-C(4) hydrolase"/>
    <property type="evidence" value="ECO:0007669"/>
    <property type="project" value="TreeGrafter"/>
</dbReference>
<dbReference type="GO" id="GO:0005886">
    <property type="term" value="C:plasma membrane"/>
    <property type="evidence" value="ECO:0007669"/>
    <property type="project" value="TreeGrafter"/>
</dbReference>
<comment type="subcellular location">
    <subcellularLocation>
        <location evidence="4">Membrane</location>
        <topology evidence="4">Single-pass type II membrane protein</topology>
    </subcellularLocation>
</comment>
<evidence type="ECO:0000256" key="1">
    <source>
        <dbReference type="ARBA" id="ARBA00009381"/>
    </source>
</evidence>
<keyword evidence="4" id="KW-0808">Transferase</keyword>
<dbReference type="GO" id="GO:1901750">
    <property type="term" value="P:leukotriene D4 biosynthetic process"/>
    <property type="evidence" value="ECO:0007669"/>
    <property type="project" value="TreeGrafter"/>
</dbReference>
<comment type="function">
    <text evidence="4">Cleaves the gamma-glutamyl peptide bond of glutathione and glutathione conjugates.</text>
</comment>
<dbReference type="PANTHER" id="PTHR11686:SF53">
    <property type="entry name" value="GLUTATHIONE HYDROLASE"/>
    <property type="match status" value="1"/>
</dbReference>
<feature type="signal peptide" evidence="5">
    <location>
        <begin position="1"/>
        <end position="22"/>
    </location>
</feature>
<dbReference type="RefSeq" id="XP_018526844.1">
    <property type="nucleotide sequence ID" value="XM_018671328.2"/>
</dbReference>
<dbReference type="KEGG" id="lcf:108879888"/>
<evidence type="ECO:0000256" key="4">
    <source>
        <dbReference type="RuleBase" id="RU368068"/>
    </source>
</evidence>
<sequence length="561" mass="60557">MAKYKPWQVCCFILSCLIGAVALICLCIASLVDRGCSSGSFRRAAVSADSQRCSEIGRNMLQQGGSAVDGAIAALLCTSVVNPQSMGIGGGSIFTIRDKTGKVKVYNFRETVPQSFKPNLLKDCPTNFTFSTGSQWIGVPGELLGYQVVHKLYGKLPWAKLFQPTIRLARDGIPVPDYLERVLNNKLVRGLVKKSSLCSLQVLCKKDKTVLSKGDILKFSKLAETMETIAEQGADAFYSGKIGQDLIQDIQAAGGTLTMEDLRAFKVRVQDAWTVPLGDTKMHIPPPPAGGALLAFILGLMKGFSLTPNSVHGDQRIQMYHHYIEAVKFANGQRRSITDPEFNNKKNADHLIDPSFINRIRGMISSNRTHDNSYYNNMKPSSDHIGTTHVSVLDEDGLAVSATSTINQLFGGGVYSPRTGIILNNELSDFCGKADTVRAGEQPPSSMTPVILELGSGGILIIGGSGGSLITSAVALSIINHLWLGMSLEDAISACIVFVDSKNNVNFEPGFDKSVMNGLYGLGHKNGDWTFFVNVVNAVEKEKGCIVAVSDKRKMGNSAGY</sequence>
<comment type="similarity">
    <text evidence="1">Belongs to the gamma-glutamyltransferase family.</text>
</comment>
<dbReference type="InterPro" id="IPR000101">
    <property type="entry name" value="GGT_peptidase"/>
</dbReference>
<protein>
    <recommendedName>
        <fullName evidence="4">Glutathione hydrolase</fullName>
        <ecNumber evidence="4">2.3.2.2</ecNumber>
        <ecNumber evidence="4">3.4.19.13</ecNumber>
    </recommendedName>
    <alternativeName>
        <fullName evidence="4">Gamma-glutamyltransferase</fullName>
    </alternativeName>
    <alternativeName>
        <fullName evidence="4">Gamma-glutamyltranspeptidase</fullName>
    </alternativeName>
</protein>
<dbReference type="GO" id="GO:0006954">
    <property type="term" value="P:inflammatory response"/>
    <property type="evidence" value="ECO:0007669"/>
    <property type="project" value="TreeGrafter"/>
</dbReference>
<comment type="pathway">
    <text evidence="4">Sulfur metabolism; glutathione metabolism.</text>
</comment>
<dbReference type="SUPFAM" id="SSF56235">
    <property type="entry name" value="N-terminal nucleophile aminohydrolases (Ntn hydrolases)"/>
    <property type="match status" value="1"/>
</dbReference>
<dbReference type="Proteomes" id="UP000694890">
    <property type="component" value="Linkage group LG9"/>
</dbReference>
<dbReference type="Gene3D" id="1.10.246.130">
    <property type="match status" value="1"/>
</dbReference>
<evidence type="ECO:0000313" key="7">
    <source>
        <dbReference type="Proteomes" id="UP000314980"/>
    </source>
</evidence>
<feature type="binding site" evidence="3">
    <location>
        <begin position="405"/>
        <end position="407"/>
    </location>
    <ligand>
        <name>L-glutamate</name>
        <dbReference type="ChEBI" id="CHEBI:29985"/>
    </ligand>
</feature>
<dbReference type="InterPro" id="IPR043138">
    <property type="entry name" value="GGT_lsub"/>
</dbReference>
<dbReference type="GO" id="GO:0006751">
    <property type="term" value="P:glutathione catabolic process"/>
    <property type="evidence" value="ECO:0007669"/>
    <property type="project" value="UniProtKB-UniRule"/>
</dbReference>
<dbReference type="GeneID" id="108879888"/>
<evidence type="ECO:0000256" key="3">
    <source>
        <dbReference type="PIRSR" id="PIRSR600101-2"/>
    </source>
</evidence>
<evidence type="ECO:0000313" key="8">
    <source>
        <dbReference type="RefSeq" id="XP_018526844.1"/>
    </source>
</evidence>
<dbReference type="STRING" id="8187.ENSLCAP00010012919"/>